<accession>A0A929G2S8</accession>
<dbReference type="RefSeq" id="WP_193929574.1">
    <property type="nucleotide sequence ID" value="NZ_JADEYC010000032.1"/>
</dbReference>
<organism evidence="2 3">
    <name type="scientific">Saccharopolyspora montiporae</name>
    <dbReference type="NCBI Taxonomy" id="2781240"/>
    <lineage>
        <taxon>Bacteria</taxon>
        <taxon>Bacillati</taxon>
        <taxon>Actinomycetota</taxon>
        <taxon>Actinomycetes</taxon>
        <taxon>Pseudonocardiales</taxon>
        <taxon>Pseudonocardiaceae</taxon>
        <taxon>Saccharopolyspora</taxon>
    </lineage>
</organism>
<dbReference type="EMBL" id="JADEYC010000032">
    <property type="protein sequence ID" value="MBE9376133.1"/>
    <property type="molecule type" value="Genomic_DNA"/>
</dbReference>
<dbReference type="Proteomes" id="UP000598360">
    <property type="component" value="Unassembled WGS sequence"/>
</dbReference>
<evidence type="ECO:0000256" key="1">
    <source>
        <dbReference type="SAM" id="MobiDB-lite"/>
    </source>
</evidence>
<sequence length="67" mass="7450">MDSTPIYSELRKNLIDPEDTNWGTSSPPEFAAALTERAEQSTKTKADSKTKKGGRTAGRSRRHRAED</sequence>
<gene>
    <name evidence="2" type="ORF">IQ251_16910</name>
</gene>
<evidence type="ECO:0000313" key="3">
    <source>
        <dbReference type="Proteomes" id="UP000598360"/>
    </source>
</evidence>
<feature type="compositionally biased region" description="Basic residues" evidence="1">
    <location>
        <begin position="51"/>
        <end position="67"/>
    </location>
</feature>
<dbReference type="AlphaFoldDB" id="A0A929G2S8"/>
<proteinExistence type="predicted"/>
<keyword evidence="3" id="KW-1185">Reference proteome</keyword>
<feature type="compositionally biased region" description="Basic and acidic residues" evidence="1">
    <location>
        <begin position="36"/>
        <end position="50"/>
    </location>
</feature>
<name>A0A929G2S8_9PSEU</name>
<protein>
    <submittedName>
        <fullName evidence="2">Uncharacterized protein</fullName>
    </submittedName>
</protein>
<feature type="region of interest" description="Disordered" evidence="1">
    <location>
        <begin position="34"/>
        <end position="67"/>
    </location>
</feature>
<comment type="caution">
    <text evidence="2">The sequence shown here is derived from an EMBL/GenBank/DDBJ whole genome shotgun (WGS) entry which is preliminary data.</text>
</comment>
<evidence type="ECO:0000313" key="2">
    <source>
        <dbReference type="EMBL" id="MBE9376133.1"/>
    </source>
</evidence>
<reference evidence="2" key="1">
    <citation type="submission" date="2020-10" db="EMBL/GenBank/DDBJ databases">
        <title>Diversity and distribution of actinomycetes associated with coral in the coast of Hainan.</title>
        <authorList>
            <person name="Li F."/>
        </authorList>
    </citation>
    <scope>NUCLEOTIDE SEQUENCE</scope>
    <source>
        <strain evidence="2">HNM0983</strain>
    </source>
</reference>